<dbReference type="InParanoid" id="A0A409WUU7"/>
<accession>A0A409WUU7</accession>
<comment type="caution">
    <text evidence="3">The sequence shown here is derived from an EMBL/GenBank/DDBJ whole genome shotgun (WGS) entry which is preliminary data.</text>
</comment>
<dbReference type="OrthoDB" id="3069883at2759"/>
<dbReference type="AlphaFoldDB" id="A0A409WUU7"/>
<dbReference type="EMBL" id="NHYE01004770">
    <property type="protein sequence ID" value="PPQ82249.1"/>
    <property type="molecule type" value="Genomic_DNA"/>
</dbReference>
<sequence>MSSFSNYSPGSSDIEESQNIYVWDTGSQHDECHECHRAQNGVCDTHLQSSPCPPRPSATLASIGIARNFEKGGILDSQITSQQFVDGLYNPPDTQEQLKSVNESSQATVVVSPHTPSTQNVKKRPRSHSSLSDMDDFTQLQLKVSALEAEMARLREQLQKALGELSDNKAEMANWKHYVAASQKLLSYISS</sequence>
<evidence type="ECO:0000313" key="3">
    <source>
        <dbReference type="EMBL" id="PPQ82249.1"/>
    </source>
</evidence>
<keyword evidence="4" id="KW-1185">Reference proteome</keyword>
<reference evidence="3 4" key="1">
    <citation type="journal article" date="2018" name="Evol. Lett.">
        <title>Horizontal gene cluster transfer increased hallucinogenic mushroom diversity.</title>
        <authorList>
            <person name="Reynolds H.T."/>
            <person name="Vijayakumar V."/>
            <person name="Gluck-Thaler E."/>
            <person name="Korotkin H.B."/>
            <person name="Matheny P.B."/>
            <person name="Slot J.C."/>
        </authorList>
    </citation>
    <scope>NUCLEOTIDE SEQUENCE [LARGE SCALE GENOMIC DNA]</scope>
    <source>
        <strain evidence="3 4">SRW20</strain>
    </source>
</reference>
<dbReference type="Proteomes" id="UP000284706">
    <property type="component" value="Unassembled WGS sequence"/>
</dbReference>
<name>A0A409WUU7_9AGAR</name>
<feature type="coiled-coil region" evidence="1">
    <location>
        <begin position="137"/>
        <end position="171"/>
    </location>
</feature>
<organism evidence="3 4">
    <name type="scientific">Gymnopilus dilepis</name>
    <dbReference type="NCBI Taxonomy" id="231916"/>
    <lineage>
        <taxon>Eukaryota</taxon>
        <taxon>Fungi</taxon>
        <taxon>Dikarya</taxon>
        <taxon>Basidiomycota</taxon>
        <taxon>Agaricomycotina</taxon>
        <taxon>Agaricomycetes</taxon>
        <taxon>Agaricomycetidae</taxon>
        <taxon>Agaricales</taxon>
        <taxon>Agaricineae</taxon>
        <taxon>Hymenogastraceae</taxon>
        <taxon>Gymnopilus</taxon>
    </lineage>
</organism>
<proteinExistence type="predicted"/>
<keyword evidence="1" id="KW-0175">Coiled coil</keyword>
<evidence type="ECO:0000313" key="4">
    <source>
        <dbReference type="Proteomes" id="UP000284706"/>
    </source>
</evidence>
<protein>
    <submittedName>
        <fullName evidence="3">Uncharacterized protein</fullName>
    </submittedName>
</protein>
<evidence type="ECO:0000256" key="1">
    <source>
        <dbReference type="SAM" id="Coils"/>
    </source>
</evidence>
<gene>
    <name evidence="3" type="ORF">CVT26_008928</name>
</gene>
<feature type="region of interest" description="Disordered" evidence="2">
    <location>
        <begin position="112"/>
        <end position="134"/>
    </location>
</feature>
<evidence type="ECO:0000256" key="2">
    <source>
        <dbReference type="SAM" id="MobiDB-lite"/>
    </source>
</evidence>